<name>A0A6I5A745_9BACI</name>
<dbReference type="AlphaFoldDB" id="A0A6I5A745"/>
<organism evidence="1 2">
    <name type="scientific">Pontibacillus yanchengensis</name>
    <dbReference type="NCBI Taxonomy" id="462910"/>
    <lineage>
        <taxon>Bacteria</taxon>
        <taxon>Bacillati</taxon>
        <taxon>Bacillota</taxon>
        <taxon>Bacilli</taxon>
        <taxon>Bacillales</taxon>
        <taxon>Bacillaceae</taxon>
        <taxon>Pontibacillus</taxon>
    </lineage>
</organism>
<comment type="caution">
    <text evidence="1">The sequence shown here is derived from an EMBL/GenBank/DDBJ whole genome shotgun (WGS) entry which is preliminary data.</text>
</comment>
<dbReference type="EMBL" id="WMEQ01000030">
    <property type="protein sequence ID" value="MYL36147.1"/>
    <property type="molecule type" value="Genomic_DNA"/>
</dbReference>
<evidence type="ECO:0000313" key="1">
    <source>
        <dbReference type="EMBL" id="MYL36147.1"/>
    </source>
</evidence>
<protein>
    <submittedName>
        <fullName evidence="1">Uncharacterized protein</fullName>
    </submittedName>
</protein>
<gene>
    <name evidence="1" type="ORF">GLW05_21550</name>
</gene>
<proteinExistence type="predicted"/>
<dbReference type="Proteomes" id="UP000468638">
    <property type="component" value="Unassembled WGS sequence"/>
</dbReference>
<dbReference type="RefSeq" id="WP_160910399.1">
    <property type="nucleotide sequence ID" value="NZ_WMEQ01000030.1"/>
</dbReference>
<sequence>MRELTIQLDTGTMNYIQQIAELKQLNQEQAAALVIQSNAWKQVAGIEQAHRAADRTIEREKSNKDF</sequence>
<evidence type="ECO:0000313" key="2">
    <source>
        <dbReference type="Proteomes" id="UP000468638"/>
    </source>
</evidence>
<accession>A0A6I5A745</accession>
<reference evidence="1 2" key="1">
    <citation type="submission" date="2019-11" db="EMBL/GenBank/DDBJ databases">
        <title>Genome sequences of 17 halophilic strains isolated from different environments.</title>
        <authorList>
            <person name="Furrow R.E."/>
        </authorList>
    </citation>
    <scope>NUCLEOTIDE SEQUENCE [LARGE SCALE GENOMIC DNA]</scope>
    <source>
        <strain evidence="1 2">22514_16_FS</strain>
    </source>
</reference>